<reference evidence="1" key="1">
    <citation type="journal article" date="2015" name="Nature">
        <title>Complex archaea that bridge the gap between prokaryotes and eukaryotes.</title>
        <authorList>
            <person name="Spang A."/>
            <person name="Saw J.H."/>
            <person name="Jorgensen S.L."/>
            <person name="Zaremba-Niedzwiedzka K."/>
            <person name="Martijn J."/>
            <person name="Lind A.E."/>
            <person name="van Eijk R."/>
            <person name="Schleper C."/>
            <person name="Guy L."/>
            <person name="Ettema T.J."/>
        </authorList>
    </citation>
    <scope>NUCLEOTIDE SEQUENCE</scope>
</reference>
<dbReference type="AlphaFoldDB" id="A0A0F9NDL7"/>
<dbReference type="EMBL" id="LAZR01003651">
    <property type="protein sequence ID" value="KKN16069.1"/>
    <property type="molecule type" value="Genomic_DNA"/>
</dbReference>
<accession>A0A0F9NDL7</accession>
<name>A0A0F9NDL7_9ZZZZ</name>
<organism evidence="1">
    <name type="scientific">marine sediment metagenome</name>
    <dbReference type="NCBI Taxonomy" id="412755"/>
    <lineage>
        <taxon>unclassified sequences</taxon>
        <taxon>metagenomes</taxon>
        <taxon>ecological metagenomes</taxon>
    </lineage>
</organism>
<proteinExistence type="predicted"/>
<protein>
    <submittedName>
        <fullName evidence="1">Uncharacterized protein</fullName>
    </submittedName>
</protein>
<sequence length="131" mass="14406">MSELVLEVNDRDLPNKGIIGAGAIMVTPPINEDYWCFRVRLGEEGQAIVGFPKFGGIGVGFAQEEDWNSNLPFVCAASYIYGHIAHNKGPEAITASECIEAIEMVREAARRFKGLSDEEWQAEQARMASNS</sequence>
<evidence type="ECO:0000313" key="1">
    <source>
        <dbReference type="EMBL" id="KKN16069.1"/>
    </source>
</evidence>
<comment type="caution">
    <text evidence="1">The sequence shown here is derived from an EMBL/GenBank/DDBJ whole genome shotgun (WGS) entry which is preliminary data.</text>
</comment>
<gene>
    <name evidence="1" type="ORF">LCGC14_0979580</name>
</gene>